<evidence type="ECO:0000259" key="3">
    <source>
        <dbReference type="SMART" id="SM01114"/>
    </source>
</evidence>
<feature type="compositionally biased region" description="Polar residues" evidence="1">
    <location>
        <begin position="365"/>
        <end position="376"/>
    </location>
</feature>
<dbReference type="Pfam" id="PF20231">
    <property type="entry name" value="DUF6589"/>
    <property type="match status" value="1"/>
</dbReference>
<evidence type="ECO:0000313" key="4">
    <source>
        <dbReference type="EMBL" id="KAJ8046408.1"/>
    </source>
</evidence>
<dbReference type="Proteomes" id="UP001152320">
    <property type="component" value="Chromosome 2"/>
</dbReference>
<proteinExistence type="predicted"/>
<dbReference type="SMART" id="SM01114">
    <property type="entry name" value="CXC"/>
    <property type="match status" value="1"/>
</dbReference>
<keyword evidence="5" id="KW-1185">Reference proteome</keyword>
<feature type="compositionally biased region" description="Basic and acidic residues" evidence="1">
    <location>
        <begin position="377"/>
        <end position="388"/>
    </location>
</feature>
<sequence>MRTRTLGLLCLLSLHVLLFVIESEKGMSRVSAGSVLHAEKLCGPCKLCNRHKSRYWHVAQAGPQHEQLKMNLRALGIEDADCICQACQTKHKTEKKATPSRKRKCDDDCVISGCTNKDMKKVKTKRSMFPTFVLDMSGVDFSPLDADADLTLCKSHYTHLYTQSRRLQQQCCFCTSARNVRFVGDLAIAKKFATTVLQLEDINIDANSKVCSGCSYGIQQYTKSDAYSNSVYSCKTFFSSLIDEYRSHTIEKSACCEGYAFSVAVVYLGDELLADRPILLSSVYSRYKTTYNANLSSFSAHSSSIDNQEQGLKSLRHFSTSVKAALGKTILFSQVSGCPRYGTMIRRTGCNVIDALHVLLFSKSTSHSSPYPQNESVPHRDQAPEDQRPKSYLHHSLAYTAEVLNERIVSCAKEIRKKDSEDGFKLDSFQFGEEISRVDPVVWNFILAITQGAGEHGSTLFTSKFPWGKHHLQPTHRSESVNHSKLMKRYFIVCSLLFAANDQCFTHLHMVISDVIDRYTRSSSLCFSILSKFGLTVSKSTFLRHQTKVSLQEMSSKAEVITNSFCIASIDNIDRNSTYASVTSGKDNRGFHGTSIQAVEPLPVSTACHEPCPQLQLIASNSEASRPDLCSGNTHNIPTVVLDQYHSTTSLFPDSRPMGRRYSNPYSSLCLTDFSIADSGKKVLTDLSSKIFLYMLLKNISHEEVPDLVLPDIKNSFANIVPLPEQSKIHFTSVLQAPADSQHTILDVLDLLHSKHQIGSKMDHLVVAGDGKTFQILLQLKRMYGDELKWMLPFIGDWHLLKNSQAPLLKVYLDAGLHDMLSLFHKGATLKAVSKATGFQKTHQFLLQVWEALYRHCLLQFREHMADNHTFQEVLEDLKGLISSKKQNAFSFVWTSERICNASKFCNEFSSFLSISGEANPTLNFWQNFICRDMLHYFGLFYSIRSRDFTLRNTSVRLLAPIFHALDRPMYLRLVPEHLASLKLFPHEVLSRLQEGAFAVSISGKPVSCVALDEAHEMVINKDVKMAMNTAEPEGLSRLVHYLPYRAKLQKNLHTQQSLSSNDHPSDISTFRHSESNIRAYCCKLQESNMFSLPTSPVVKHLFSDKLSSPSVSEDLNFYREGEESLMGYIKCFLLRSSTELPKRKRRNLQTFTVKSKGTRKQKQEIKDHKLQIACLRRQIAFSRSTNTAVADLSQFIVLPRAICLPDGLPYKGNKAISASILQKSYPSAFTSNLVDKSSHCYILDAMFLINNTRPLICHKTFSEYASFLYKRWIADSVTFKGASEVHVVFDHPGRHGPTPKDIERIRRDKGGDDGDGQIILELNSTTAVPSNWAKFLSIRSQKRLLVTYLCHEMLQLASTSDVCPDKLVVAGGFDGSDIDKAFQVANRVTIELPDLKSNHEEGDSRVWYHASKTENSNIVIYSPDRDILHIGLPLLSSVLSDKHVNVQLSSKARDDLYVDMNDLVNCLHLDLSLHALGDQLQHVGKFVQMIFICSGCDYVSYFKGQTKRIFWKTFIQYCKFITGGMHDGYLHDFHPADRERGLLSFYRLIGCVYFNTHAGAFSQNSPVELFNSVMTPGMSSLEQHIAFINAVRDGHFHRINDESLWMPSSDALRLHWLRCCWSALLWEQTTLPTVSLPSMQDHGWRFGSDGKLMVKWDTEENIAKINESIKFLKEGCKCKTGCVNLRCKCKKRESLCGPGCSCVGCQNNTEVCLQDNSTDGDEDSEASGSENADYDEESDGYYDDVDIEVDNYIDMNENRDETNSSDYDSDVDIYGDVDTIAFPEAALDGDIML</sequence>
<feature type="signal peptide" evidence="2">
    <location>
        <begin position="1"/>
        <end position="23"/>
    </location>
</feature>
<comment type="caution">
    <text evidence="4">The sequence shown here is derived from an EMBL/GenBank/DDBJ whole genome shotgun (WGS) entry which is preliminary data.</text>
</comment>
<feature type="chain" id="PRO_5040301567" description="Tesmin/TSO1-like CXC domain-containing protein" evidence="2">
    <location>
        <begin position="24"/>
        <end position="1794"/>
    </location>
</feature>
<evidence type="ECO:0000256" key="1">
    <source>
        <dbReference type="SAM" id="MobiDB-lite"/>
    </source>
</evidence>
<dbReference type="OrthoDB" id="10059281at2759"/>
<dbReference type="InterPro" id="IPR046496">
    <property type="entry name" value="DUF6589"/>
</dbReference>
<evidence type="ECO:0000313" key="5">
    <source>
        <dbReference type="Proteomes" id="UP001152320"/>
    </source>
</evidence>
<protein>
    <recommendedName>
        <fullName evidence="3">Tesmin/TSO1-like CXC domain-containing protein</fullName>
    </recommendedName>
</protein>
<dbReference type="PANTHER" id="PTHR47018">
    <property type="entry name" value="CXC DOMAIN-CONTAINING PROTEIN-RELATED"/>
    <property type="match status" value="1"/>
</dbReference>
<name>A0A9Q1HIT0_HOLLE</name>
<dbReference type="PANTHER" id="PTHR47018:SF2">
    <property type="entry name" value="TESMIN_TSO1-LIKE CXC DOMAIN-CONTAINING PROTEIN"/>
    <property type="match status" value="1"/>
</dbReference>
<keyword evidence="2" id="KW-0732">Signal</keyword>
<evidence type="ECO:0000256" key="2">
    <source>
        <dbReference type="SAM" id="SignalP"/>
    </source>
</evidence>
<reference evidence="4" key="1">
    <citation type="submission" date="2021-10" db="EMBL/GenBank/DDBJ databases">
        <title>Tropical sea cucumber genome reveals ecological adaptation and Cuvierian tubules defense mechanism.</title>
        <authorList>
            <person name="Chen T."/>
        </authorList>
    </citation>
    <scope>NUCLEOTIDE SEQUENCE</scope>
    <source>
        <strain evidence="4">Nanhai2018</strain>
        <tissue evidence="4">Muscle</tissue>
    </source>
</reference>
<gene>
    <name evidence="4" type="ORF">HOLleu_05070</name>
</gene>
<feature type="region of interest" description="Disordered" evidence="1">
    <location>
        <begin position="1717"/>
        <end position="1741"/>
    </location>
</feature>
<feature type="domain" description="Tesmin/TSO1-like CXC" evidence="3">
    <location>
        <begin position="1672"/>
        <end position="1712"/>
    </location>
</feature>
<dbReference type="EMBL" id="JAIZAY010000002">
    <property type="protein sequence ID" value="KAJ8046408.1"/>
    <property type="molecule type" value="Genomic_DNA"/>
</dbReference>
<accession>A0A9Q1HIT0</accession>
<dbReference type="InterPro" id="IPR033467">
    <property type="entry name" value="Tesmin/TSO1-like_CXC"/>
</dbReference>
<organism evidence="4 5">
    <name type="scientific">Holothuria leucospilota</name>
    <name type="common">Black long sea cucumber</name>
    <name type="synonym">Mertensiothuria leucospilota</name>
    <dbReference type="NCBI Taxonomy" id="206669"/>
    <lineage>
        <taxon>Eukaryota</taxon>
        <taxon>Metazoa</taxon>
        <taxon>Echinodermata</taxon>
        <taxon>Eleutherozoa</taxon>
        <taxon>Echinozoa</taxon>
        <taxon>Holothuroidea</taxon>
        <taxon>Aspidochirotacea</taxon>
        <taxon>Aspidochirotida</taxon>
        <taxon>Holothuriidae</taxon>
        <taxon>Holothuria</taxon>
    </lineage>
</organism>
<feature type="region of interest" description="Disordered" evidence="1">
    <location>
        <begin position="365"/>
        <end position="388"/>
    </location>
</feature>